<dbReference type="RefSeq" id="WP_315733306.1">
    <property type="nucleotide sequence ID" value="NZ_JAVYII010000005.1"/>
</dbReference>
<sequence>MGLQLPWRSAAGRARGAAAGKPRRTALVALMGAAVLLVSGCSAETDYQLRNWGLPSGLNADGETVGIATQEAPHIADLWIWSWVAALATGVIVWGLMFWVIVKFRRRSADEVPVQTRYNLPLEIFYTIAPVMMVIVFFFHTVQAQNAVLDDSEPDLTLEIVGQQWSWTFNYPTDGTGTTDEEERDELEYAYTVGAAGQIPTLVLPVDTTVRFNLHSPDVIHGFWIPGFLMKMDVVPGRLNHFQVTPTEIGTFRGKCTELCGTYHSRMLFNVEVVSQEDYAATVAEIATTDNVSEQGPLLGGSDARTVQGQHDENSGGDE</sequence>
<dbReference type="InterPro" id="IPR014222">
    <property type="entry name" value="Cyt_c_oxidase_su2"/>
</dbReference>
<dbReference type="PANTHER" id="PTHR22888">
    <property type="entry name" value="CYTOCHROME C OXIDASE, SUBUNIT II"/>
    <property type="match status" value="1"/>
</dbReference>
<evidence type="ECO:0000256" key="10">
    <source>
        <dbReference type="ARBA" id="ARBA00022989"/>
    </source>
</evidence>
<dbReference type="Gene3D" id="2.60.40.420">
    <property type="entry name" value="Cupredoxins - blue copper proteins"/>
    <property type="match status" value="1"/>
</dbReference>
<dbReference type="CDD" id="cd13919">
    <property type="entry name" value="CuRO_HCO_II_like_5"/>
    <property type="match status" value="1"/>
</dbReference>
<comment type="catalytic activity">
    <reaction evidence="15">
        <text>4 Fe(II)-[cytochrome c] + O2 + 8 H(+)(in) = 4 Fe(III)-[cytochrome c] + 2 H2O + 4 H(+)(out)</text>
        <dbReference type="Rhea" id="RHEA:11436"/>
        <dbReference type="Rhea" id="RHEA-COMP:10350"/>
        <dbReference type="Rhea" id="RHEA-COMP:14399"/>
        <dbReference type="ChEBI" id="CHEBI:15377"/>
        <dbReference type="ChEBI" id="CHEBI:15378"/>
        <dbReference type="ChEBI" id="CHEBI:15379"/>
        <dbReference type="ChEBI" id="CHEBI:29033"/>
        <dbReference type="ChEBI" id="CHEBI:29034"/>
        <dbReference type="EC" id="7.1.1.9"/>
    </reaction>
</comment>
<evidence type="ECO:0000256" key="15">
    <source>
        <dbReference type="ARBA" id="ARBA00047816"/>
    </source>
</evidence>
<dbReference type="NCBIfam" id="TIGR02866">
    <property type="entry name" value="CoxB"/>
    <property type="match status" value="1"/>
</dbReference>
<evidence type="ECO:0000256" key="7">
    <source>
        <dbReference type="ARBA" id="ARBA00022723"/>
    </source>
</evidence>
<dbReference type="Gene3D" id="1.10.287.90">
    <property type="match status" value="1"/>
</dbReference>
<dbReference type="SUPFAM" id="SSF49503">
    <property type="entry name" value="Cupredoxins"/>
    <property type="match status" value="1"/>
</dbReference>
<comment type="subcellular location">
    <subcellularLocation>
        <location evidence="1">Membrane</location>
        <topology evidence="1">Multi-pass membrane protein</topology>
    </subcellularLocation>
</comment>
<keyword evidence="20" id="KW-1185">Reference proteome</keyword>
<dbReference type="InterPro" id="IPR008972">
    <property type="entry name" value="Cupredoxin"/>
</dbReference>
<evidence type="ECO:0000256" key="5">
    <source>
        <dbReference type="ARBA" id="ARBA00022660"/>
    </source>
</evidence>
<dbReference type="InterPro" id="IPR002429">
    <property type="entry name" value="CcO_II-like_C"/>
</dbReference>
<evidence type="ECO:0000256" key="8">
    <source>
        <dbReference type="ARBA" id="ARBA00022967"/>
    </source>
</evidence>
<evidence type="ECO:0000256" key="11">
    <source>
        <dbReference type="ARBA" id="ARBA00023008"/>
    </source>
</evidence>
<evidence type="ECO:0000256" key="17">
    <source>
        <dbReference type="SAM" id="Phobius"/>
    </source>
</evidence>
<keyword evidence="6 17" id="KW-0812">Transmembrane</keyword>
<dbReference type="Proteomes" id="UP001268542">
    <property type="component" value="Unassembled WGS sequence"/>
</dbReference>
<evidence type="ECO:0000256" key="1">
    <source>
        <dbReference type="ARBA" id="ARBA00004141"/>
    </source>
</evidence>
<dbReference type="EC" id="7.1.1.9" evidence="3"/>
<gene>
    <name evidence="19" type="primary">coxB</name>
    <name evidence="19" type="ORF">RDV89_12100</name>
</gene>
<evidence type="ECO:0000256" key="2">
    <source>
        <dbReference type="ARBA" id="ARBA00007866"/>
    </source>
</evidence>
<keyword evidence="7" id="KW-0479">Metal-binding</keyword>
<keyword evidence="5" id="KW-0679">Respiratory chain</keyword>
<reference evidence="19 20" key="1">
    <citation type="submission" date="2023-08" db="EMBL/GenBank/DDBJ databases">
        <title>Nocardioides seae sp. nov., a bacterium isolated from a soil.</title>
        <authorList>
            <person name="Wang X."/>
        </authorList>
    </citation>
    <scope>NUCLEOTIDE SEQUENCE [LARGE SCALE GENOMIC DNA]</scope>
    <source>
        <strain evidence="19 20">YZH12</strain>
    </source>
</reference>
<name>A0ABU3PX41_9ACTN</name>
<comment type="similarity">
    <text evidence="2">Belongs to the cytochrome c oxidase subunit 2 family.</text>
</comment>
<feature type="region of interest" description="Disordered" evidence="16">
    <location>
        <begin position="292"/>
        <end position="319"/>
    </location>
</feature>
<keyword evidence="4" id="KW-0813">Transport</keyword>
<dbReference type="PANTHER" id="PTHR22888:SF9">
    <property type="entry name" value="CYTOCHROME C OXIDASE SUBUNIT 2"/>
    <property type="match status" value="1"/>
</dbReference>
<dbReference type="SUPFAM" id="SSF81464">
    <property type="entry name" value="Cytochrome c oxidase subunit II-like, transmembrane region"/>
    <property type="match status" value="1"/>
</dbReference>
<evidence type="ECO:0000313" key="20">
    <source>
        <dbReference type="Proteomes" id="UP001268542"/>
    </source>
</evidence>
<feature type="compositionally biased region" description="Basic and acidic residues" evidence="16">
    <location>
        <begin position="310"/>
        <end position="319"/>
    </location>
</feature>
<evidence type="ECO:0000259" key="18">
    <source>
        <dbReference type="PROSITE" id="PS50857"/>
    </source>
</evidence>
<comment type="caution">
    <text evidence="19">The sequence shown here is derived from an EMBL/GenBank/DDBJ whole genome shotgun (WGS) entry which is preliminary data.</text>
</comment>
<protein>
    <recommendedName>
        <fullName evidence="3">cytochrome-c oxidase</fullName>
        <ecNumber evidence="3">7.1.1.9</ecNumber>
    </recommendedName>
    <alternativeName>
        <fullName evidence="14">Cytochrome aa3 subunit 2</fullName>
    </alternativeName>
</protein>
<keyword evidence="12 17" id="KW-0472">Membrane</keyword>
<dbReference type="PRINTS" id="PR01166">
    <property type="entry name" value="CYCOXIDASEII"/>
</dbReference>
<keyword evidence="9" id="KW-0249">Electron transport</keyword>
<keyword evidence="11" id="KW-0186">Copper</keyword>
<organism evidence="19 20">
    <name type="scientific">Nocardioides imazamoxiresistens</name>
    <dbReference type="NCBI Taxonomy" id="3231893"/>
    <lineage>
        <taxon>Bacteria</taxon>
        <taxon>Bacillati</taxon>
        <taxon>Actinomycetota</taxon>
        <taxon>Actinomycetes</taxon>
        <taxon>Propionibacteriales</taxon>
        <taxon>Nocardioidaceae</taxon>
        <taxon>Nocardioides</taxon>
    </lineage>
</organism>
<feature type="domain" description="Cytochrome oxidase subunit II copper A binding" evidence="18">
    <location>
        <begin position="153"/>
        <end position="285"/>
    </location>
</feature>
<evidence type="ECO:0000256" key="3">
    <source>
        <dbReference type="ARBA" id="ARBA00012949"/>
    </source>
</evidence>
<feature type="transmembrane region" description="Helical" evidence="17">
    <location>
        <begin position="80"/>
        <end position="102"/>
    </location>
</feature>
<evidence type="ECO:0000256" key="4">
    <source>
        <dbReference type="ARBA" id="ARBA00022448"/>
    </source>
</evidence>
<evidence type="ECO:0000256" key="12">
    <source>
        <dbReference type="ARBA" id="ARBA00023136"/>
    </source>
</evidence>
<evidence type="ECO:0000256" key="16">
    <source>
        <dbReference type="SAM" id="MobiDB-lite"/>
    </source>
</evidence>
<keyword evidence="8" id="KW-1278">Translocase</keyword>
<proteinExistence type="inferred from homology"/>
<dbReference type="PROSITE" id="PS50857">
    <property type="entry name" value="COX2_CUA"/>
    <property type="match status" value="1"/>
</dbReference>
<comment type="function">
    <text evidence="13">Subunits I and II form the functional core of the enzyme complex. Electrons originating in cytochrome c are transferred via heme a and Cu(A) to the binuclear center formed by heme a3 and Cu(B).</text>
</comment>
<dbReference type="InterPro" id="IPR036257">
    <property type="entry name" value="Cyt_c_oxidase_su2_TM_sf"/>
</dbReference>
<evidence type="ECO:0000256" key="13">
    <source>
        <dbReference type="ARBA" id="ARBA00024688"/>
    </source>
</evidence>
<dbReference type="EMBL" id="JAVYII010000005">
    <property type="protein sequence ID" value="MDT9593815.1"/>
    <property type="molecule type" value="Genomic_DNA"/>
</dbReference>
<dbReference type="Pfam" id="PF00116">
    <property type="entry name" value="COX2"/>
    <property type="match status" value="1"/>
</dbReference>
<evidence type="ECO:0000313" key="19">
    <source>
        <dbReference type="EMBL" id="MDT9593815.1"/>
    </source>
</evidence>
<accession>A0ABU3PX41</accession>
<feature type="transmembrane region" description="Helical" evidence="17">
    <location>
        <begin position="123"/>
        <end position="142"/>
    </location>
</feature>
<dbReference type="InterPro" id="IPR045187">
    <property type="entry name" value="CcO_II"/>
</dbReference>
<dbReference type="PROSITE" id="PS00078">
    <property type="entry name" value="COX2"/>
    <property type="match status" value="1"/>
</dbReference>
<dbReference type="InterPro" id="IPR001505">
    <property type="entry name" value="Copper_CuA"/>
</dbReference>
<evidence type="ECO:0000256" key="9">
    <source>
        <dbReference type="ARBA" id="ARBA00022982"/>
    </source>
</evidence>
<evidence type="ECO:0000256" key="6">
    <source>
        <dbReference type="ARBA" id="ARBA00022692"/>
    </source>
</evidence>
<evidence type="ECO:0000256" key="14">
    <source>
        <dbReference type="ARBA" id="ARBA00031399"/>
    </source>
</evidence>
<keyword evidence="10 17" id="KW-1133">Transmembrane helix</keyword>